<dbReference type="CDD" id="cd06587">
    <property type="entry name" value="VOC"/>
    <property type="match status" value="1"/>
</dbReference>
<organism evidence="2 3">
    <name type="scientific">Novilysobacter luteus</name>
    <dbReference type="NCBI Taxonomy" id="2822368"/>
    <lineage>
        <taxon>Bacteria</taxon>
        <taxon>Pseudomonadati</taxon>
        <taxon>Pseudomonadota</taxon>
        <taxon>Gammaproteobacteria</taxon>
        <taxon>Lysobacterales</taxon>
        <taxon>Lysobacteraceae</taxon>
        <taxon>Novilysobacter</taxon>
    </lineage>
</organism>
<dbReference type="Pfam" id="PF18029">
    <property type="entry name" value="Glyoxalase_6"/>
    <property type="match status" value="1"/>
</dbReference>
<dbReference type="RefSeq" id="WP_215218853.1">
    <property type="nucleotide sequence ID" value="NZ_OU015430.1"/>
</dbReference>
<proteinExistence type="predicted"/>
<sequence>MAHHSRLAGFIIDSRSDDLDTTARFWSAALGLRVADPDSGGTGQYAEFAGVPGDLHVEVQKVDHPSRVHLDIETDDIDAEVARLEALGATRVAFVKRWWVMQAPDGQRFCVVPLRDDNGRPAPHRWD</sequence>
<keyword evidence="3" id="KW-1185">Reference proteome</keyword>
<dbReference type="PROSITE" id="PS51819">
    <property type="entry name" value="VOC"/>
    <property type="match status" value="1"/>
</dbReference>
<evidence type="ECO:0000313" key="3">
    <source>
        <dbReference type="Proteomes" id="UP000680116"/>
    </source>
</evidence>
<accession>A0ABN7R1K6</accession>
<dbReference type="PANTHER" id="PTHR35908">
    <property type="entry name" value="HYPOTHETICAL FUSION PROTEIN"/>
    <property type="match status" value="1"/>
</dbReference>
<dbReference type="EMBL" id="OU015430">
    <property type="protein sequence ID" value="CAG4977187.1"/>
    <property type="molecule type" value="Genomic_DNA"/>
</dbReference>
<reference evidence="2 3" key="1">
    <citation type="submission" date="2021-04" db="EMBL/GenBank/DDBJ databases">
        <authorList>
            <person name="Rodrigo-Torres L."/>
            <person name="Arahal R. D."/>
            <person name="Lucena T."/>
        </authorList>
    </citation>
    <scope>NUCLEOTIDE SEQUENCE [LARGE SCALE GENOMIC DNA]</scope>
    <source>
        <strain evidence="2 3">CECT 30171</strain>
    </source>
</reference>
<dbReference type="Gene3D" id="3.10.180.10">
    <property type="entry name" value="2,3-Dihydroxybiphenyl 1,2-Dioxygenase, domain 1"/>
    <property type="match status" value="1"/>
</dbReference>
<name>A0ABN7R1K6_9GAMM</name>
<dbReference type="InterPro" id="IPR029068">
    <property type="entry name" value="Glyas_Bleomycin-R_OHBP_Dase"/>
</dbReference>
<dbReference type="Proteomes" id="UP000680116">
    <property type="component" value="Chromosome"/>
</dbReference>
<dbReference type="PANTHER" id="PTHR35908:SF1">
    <property type="entry name" value="CONSERVED PROTEIN"/>
    <property type="match status" value="1"/>
</dbReference>
<evidence type="ECO:0000259" key="1">
    <source>
        <dbReference type="PROSITE" id="PS51819"/>
    </source>
</evidence>
<protein>
    <recommendedName>
        <fullName evidence="1">VOC domain-containing protein</fullName>
    </recommendedName>
</protein>
<gene>
    <name evidence="2" type="ORF">LYB30171_02355</name>
</gene>
<evidence type="ECO:0000313" key="2">
    <source>
        <dbReference type="EMBL" id="CAG4977187.1"/>
    </source>
</evidence>
<dbReference type="InterPro" id="IPR041581">
    <property type="entry name" value="Glyoxalase_6"/>
</dbReference>
<dbReference type="InterPro" id="IPR037523">
    <property type="entry name" value="VOC_core"/>
</dbReference>
<feature type="domain" description="VOC" evidence="1">
    <location>
        <begin position="6"/>
        <end position="127"/>
    </location>
</feature>
<dbReference type="SUPFAM" id="SSF54593">
    <property type="entry name" value="Glyoxalase/Bleomycin resistance protein/Dihydroxybiphenyl dioxygenase"/>
    <property type="match status" value="1"/>
</dbReference>